<keyword evidence="2" id="KW-0472">Membrane</keyword>
<protein>
    <submittedName>
        <fullName evidence="3">Uncharacterized protein</fullName>
    </submittedName>
</protein>
<evidence type="ECO:0000256" key="2">
    <source>
        <dbReference type="SAM" id="Phobius"/>
    </source>
</evidence>
<dbReference type="Proteomes" id="UP000655225">
    <property type="component" value="Unassembled WGS sequence"/>
</dbReference>
<feature type="region of interest" description="Disordered" evidence="1">
    <location>
        <begin position="62"/>
        <end position="91"/>
    </location>
</feature>
<dbReference type="PANTHER" id="PTHR34370">
    <property type="entry name" value="OS04G0600100 PROTEIN"/>
    <property type="match status" value="1"/>
</dbReference>
<accession>A0A834Z1Y6</accession>
<name>A0A834Z1Y6_TETSI</name>
<proteinExistence type="predicted"/>
<organism evidence="3 4">
    <name type="scientific">Tetracentron sinense</name>
    <name type="common">Spur-leaf</name>
    <dbReference type="NCBI Taxonomy" id="13715"/>
    <lineage>
        <taxon>Eukaryota</taxon>
        <taxon>Viridiplantae</taxon>
        <taxon>Streptophyta</taxon>
        <taxon>Embryophyta</taxon>
        <taxon>Tracheophyta</taxon>
        <taxon>Spermatophyta</taxon>
        <taxon>Magnoliopsida</taxon>
        <taxon>Trochodendrales</taxon>
        <taxon>Trochodendraceae</taxon>
        <taxon>Tetracentron</taxon>
    </lineage>
</organism>
<gene>
    <name evidence="3" type="ORF">HHK36_017035</name>
</gene>
<evidence type="ECO:0000313" key="4">
    <source>
        <dbReference type="Proteomes" id="UP000655225"/>
    </source>
</evidence>
<dbReference type="OrthoDB" id="2020192at2759"/>
<feature type="transmembrane region" description="Helical" evidence="2">
    <location>
        <begin position="257"/>
        <end position="280"/>
    </location>
</feature>
<dbReference type="EMBL" id="JABCRI010000011">
    <property type="protein sequence ID" value="KAF8398110.1"/>
    <property type="molecule type" value="Genomic_DNA"/>
</dbReference>
<comment type="caution">
    <text evidence="3">The sequence shown here is derived from an EMBL/GenBank/DDBJ whole genome shotgun (WGS) entry which is preliminary data.</text>
</comment>
<evidence type="ECO:0000313" key="3">
    <source>
        <dbReference type="EMBL" id="KAF8398110.1"/>
    </source>
</evidence>
<evidence type="ECO:0000256" key="1">
    <source>
        <dbReference type="SAM" id="MobiDB-lite"/>
    </source>
</evidence>
<feature type="transmembrane region" description="Helical" evidence="2">
    <location>
        <begin position="166"/>
        <end position="193"/>
    </location>
</feature>
<reference evidence="3 4" key="1">
    <citation type="submission" date="2020-04" db="EMBL/GenBank/DDBJ databases">
        <title>Plant Genome Project.</title>
        <authorList>
            <person name="Zhang R.-G."/>
        </authorList>
    </citation>
    <scope>NUCLEOTIDE SEQUENCE [LARGE SCALE GENOMIC DNA]</scope>
    <source>
        <strain evidence="3">YNK0</strain>
        <tissue evidence="3">Leaf</tissue>
    </source>
</reference>
<dbReference type="AlphaFoldDB" id="A0A834Z1Y6"/>
<dbReference type="PANTHER" id="PTHR34370:SF2">
    <property type="entry name" value="GAG-POL POLYPROTEIN_RETROTRANSPOSON"/>
    <property type="match status" value="1"/>
</dbReference>
<sequence>MMSFPLRISGHRIPLSQQQGFSTFSPASISRVSSRFCSLVPTIFSPEPNKFQRLCYTNANGNDDHSHLPPQSGTSFVGMSGHDMSDVKHGQSPSVMSGSLEAIKEAMDTFMKLWIDLRKPLKKQWVANDMSSGQAYDISDVQNCSVDHEGISLEDILRLMKRLRRYGISGILSYGLLNTIYYLTTFLFVWFYVAPAPARMGYGAAVGRFLKIMAMVWAGSQVTKLVRAGGALALAPFVDRGLSWFTTKFKFESQWKAFMAIVAFCFGLAIMLFFVVTLLWA</sequence>
<keyword evidence="2" id="KW-1133">Transmembrane helix</keyword>
<keyword evidence="2" id="KW-0812">Transmembrane</keyword>
<keyword evidence="4" id="KW-1185">Reference proteome</keyword>